<comment type="caution">
    <text evidence="9">The sequence shown here is derived from an EMBL/GenBank/DDBJ whole genome shotgun (WGS) entry which is preliminary data.</text>
</comment>
<dbReference type="Gene3D" id="3.40.640.10">
    <property type="entry name" value="Type I PLP-dependent aspartate aminotransferase-like (Major domain)"/>
    <property type="match status" value="1"/>
</dbReference>
<dbReference type="SUPFAM" id="SSF53383">
    <property type="entry name" value="PLP-dependent transferases"/>
    <property type="match status" value="1"/>
</dbReference>
<name>A0A7Z0L0K5_9RHOB</name>
<dbReference type="PANTHER" id="PTHR21152:SF40">
    <property type="entry name" value="ALANINE--GLYOXYLATE AMINOTRANSFERASE"/>
    <property type="match status" value="1"/>
</dbReference>
<accession>A0A7Z0L0K5</accession>
<feature type="modified residue" description="N6-(pyridoxal phosphate)lysine" evidence="5">
    <location>
        <position position="204"/>
    </location>
</feature>
<dbReference type="FunFam" id="3.90.1150.10:FF:000204">
    <property type="entry name" value="Hypothetical aminotransferase"/>
    <property type="match status" value="1"/>
</dbReference>
<dbReference type="InterPro" id="IPR024169">
    <property type="entry name" value="SP_NH2Trfase/AEP_transaminase"/>
</dbReference>
<evidence type="ECO:0000256" key="1">
    <source>
        <dbReference type="ARBA" id="ARBA00001933"/>
    </source>
</evidence>
<proteinExistence type="inferred from homology"/>
<evidence type="ECO:0000256" key="6">
    <source>
        <dbReference type="RuleBase" id="RU004075"/>
    </source>
</evidence>
<dbReference type="InterPro" id="IPR015421">
    <property type="entry name" value="PyrdxlP-dep_Trfase_major"/>
</dbReference>
<dbReference type="InterPro" id="IPR015422">
    <property type="entry name" value="PyrdxlP-dep_Trfase_small"/>
</dbReference>
<keyword evidence="9" id="KW-0808">Transferase</keyword>
<sequence>MPSDFLPSLGQGRPYLAIPGPSVVPDRVLNAMHSPAPNIYEGALPQMMPDLLRDLRAAACTRQHVAIYISNGHGAWEAALANICAPGDRVLSLVTGRFGTGWAEMARALGVNLQTLDFGRSAPLDPQQVEDTLRADPERKIRAVLATHVDTASTVRNDIPALRAAIDAAGHPALLLVDAIASLGCEELRMDAWGVDIVVAASQKGLMTPPGLSFLWVSDKARTAADTRSGPRSPYWNWTPRIDAQAFYQYFGGTAPTHHLLGLRAALDMLIHEEGLETAWIRHARLARAVWAAADAWGADNGDLRLNIARRDARSHAVTSMRLTAPDATRLRQWTETQAGVTLGIGLGMADPTDPAWHGYFRLAHMGHVNAHMALGALGVIDTGLKALSIPHGPGALDAATQALLSP</sequence>
<dbReference type="GO" id="GO:0008453">
    <property type="term" value="F:alanine-glyoxylate transaminase activity"/>
    <property type="evidence" value="ECO:0007669"/>
    <property type="project" value="TreeGrafter"/>
</dbReference>
<dbReference type="PANTHER" id="PTHR21152">
    <property type="entry name" value="AMINOTRANSFERASE CLASS V"/>
    <property type="match status" value="1"/>
</dbReference>
<feature type="domain" description="Aminotransferase class V" evidence="8">
    <location>
        <begin position="66"/>
        <end position="292"/>
    </location>
</feature>
<evidence type="ECO:0000256" key="5">
    <source>
        <dbReference type="PIRSR" id="PIRSR000524-50"/>
    </source>
</evidence>
<keyword evidence="3 5" id="KW-0663">Pyridoxal phosphate</keyword>
<evidence type="ECO:0000259" key="8">
    <source>
        <dbReference type="Pfam" id="PF00266"/>
    </source>
</evidence>
<comment type="cofactor">
    <cofactor evidence="1 5 7">
        <name>pyridoxal 5'-phosphate</name>
        <dbReference type="ChEBI" id="CHEBI:597326"/>
    </cofactor>
</comment>
<dbReference type="PROSITE" id="PS00595">
    <property type="entry name" value="AA_TRANSFER_CLASS_5"/>
    <property type="match status" value="1"/>
</dbReference>
<dbReference type="PIRSF" id="PIRSF000524">
    <property type="entry name" value="SPT"/>
    <property type="match status" value="1"/>
</dbReference>
<dbReference type="Pfam" id="PF00266">
    <property type="entry name" value="Aminotran_5"/>
    <property type="match status" value="1"/>
</dbReference>
<gene>
    <name evidence="9" type="ORF">HUK65_14950</name>
</gene>
<dbReference type="InterPro" id="IPR015424">
    <property type="entry name" value="PyrdxlP-dep_Trfase"/>
</dbReference>
<dbReference type="RefSeq" id="WP_179907082.1">
    <property type="nucleotide sequence ID" value="NZ_JACBXS010000039.1"/>
</dbReference>
<evidence type="ECO:0000256" key="2">
    <source>
        <dbReference type="ARBA" id="ARBA00009236"/>
    </source>
</evidence>
<organism evidence="9 10">
    <name type="scientific">Rhabdonatronobacter sediminivivens</name>
    <dbReference type="NCBI Taxonomy" id="2743469"/>
    <lineage>
        <taxon>Bacteria</taxon>
        <taxon>Pseudomonadati</taxon>
        <taxon>Pseudomonadota</taxon>
        <taxon>Alphaproteobacteria</taxon>
        <taxon>Rhodobacterales</taxon>
        <taxon>Paracoccaceae</taxon>
        <taxon>Rhabdonatronobacter</taxon>
    </lineage>
</organism>
<reference evidence="9 10" key="1">
    <citation type="journal article" date="2000" name="Arch. Microbiol.">
        <title>Rhodobaca bogoriensis gen. nov. and sp. nov., an alkaliphilic purple nonsulfur bacterium from African Rift Valley soda lakes.</title>
        <authorList>
            <person name="Milford A.D."/>
            <person name="Achenbach L.A."/>
            <person name="Jung D.O."/>
            <person name="Madigan M.T."/>
        </authorList>
    </citation>
    <scope>NUCLEOTIDE SEQUENCE [LARGE SCALE GENOMIC DNA]</scope>
    <source>
        <strain evidence="9 10">2376</strain>
    </source>
</reference>
<dbReference type="GO" id="GO:0019265">
    <property type="term" value="P:glycine biosynthetic process, by transamination of glyoxylate"/>
    <property type="evidence" value="ECO:0007669"/>
    <property type="project" value="TreeGrafter"/>
</dbReference>
<comment type="similarity">
    <text evidence="2 6">Belongs to the class-V pyridoxal-phosphate-dependent aminotransferase family.</text>
</comment>
<dbReference type="AlphaFoldDB" id="A0A7Z0L0K5"/>
<feature type="binding site" evidence="4">
    <location>
        <position position="362"/>
    </location>
    <ligand>
        <name>substrate</name>
    </ligand>
</feature>
<keyword evidence="10" id="KW-1185">Reference proteome</keyword>
<evidence type="ECO:0000313" key="9">
    <source>
        <dbReference type="EMBL" id="NYS26286.1"/>
    </source>
</evidence>
<dbReference type="Gene3D" id="3.90.1150.10">
    <property type="entry name" value="Aspartate Aminotransferase, domain 1"/>
    <property type="match status" value="1"/>
</dbReference>
<protein>
    <submittedName>
        <fullName evidence="9">Alanine--glyoxylate aminotransferase family protein</fullName>
    </submittedName>
</protein>
<evidence type="ECO:0000256" key="4">
    <source>
        <dbReference type="PIRSR" id="PIRSR000524-1"/>
    </source>
</evidence>
<dbReference type="Proteomes" id="UP000529417">
    <property type="component" value="Unassembled WGS sequence"/>
</dbReference>
<dbReference type="InterPro" id="IPR020578">
    <property type="entry name" value="Aminotrans_V_PyrdxlP_BS"/>
</dbReference>
<keyword evidence="9" id="KW-0032">Aminotransferase</keyword>
<evidence type="ECO:0000256" key="3">
    <source>
        <dbReference type="ARBA" id="ARBA00022898"/>
    </source>
</evidence>
<dbReference type="GO" id="GO:0004760">
    <property type="term" value="F:L-serine-pyruvate transaminase activity"/>
    <property type="evidence" value="ECO:0007669"/>
    <property type="project" value="TreeGrafter"/>
</dbReference>
<dbReference type="InterPro" id="IPR000192">
    <property type="entry name" value="Aminotrans_V_dom"/>
</dbReference>
<evidence type="ECO:0000256" key="7">
    <source>
        <dbReference type="RuleBase" id="RU004504"/>
    </source>
</evidence>
<evidence type="ECO:0000313" key="10">
    <source>
        <dbReference type="Proteomes" id="UP000529417"/>
    </source>
</evidence>
<dbReference type="EMBL" id="JACBXS010000039">
    <property type="protein sequence ID" value="NYS26286.1"/>
    <property type="molecule type" value="Genomic_DNA"/>
</dbReference>